<feature type="region of interest" description="Disordered" evidence="1">
    <location>
        <begin position="49"/>
        <end position="276"/>
    </location>
</feature>
<dbReference type="Proteomes" id="UP000636709">
    <property type="component" value="Unassembled WGS sequence"/>
</dbReference>
<feature type="region of interest" description="Disordered" evidence="1">
    <location>
        <begin position="291"/>
        <end position="327"/>
    </location>
</feature>
<reference evidence="2" key="1">
    <citation type="submission" date="2020-07" db="EMBL/GenBank/DDBJ databases">
        <title>Genome sequence and genetic diversity analysis of an under-domesticated orphan crop, white fonio (Digitaria exilis).</title>
        <authorList>
            <person name="Bennetzen J.L."/>
            <person name="Chen S."/>
            <person name="Ma X."/>
            <person name="Wang X."/>
            <person name="Yssel A.E.J."/>
            <person name="Chaluvadi S.R."/>
            <person name="Johnson M."/>
            <person name="Gangashetty P."/>
            <person name="Hamidou F."/>
            <person name="Sanogo M.D."/>
            <person name="Zwaenepoel A."/>
            <person name="Wallace J."/>
            <person name="Van De Peer Y."/>
            <person name="Van Deynze A."/>
        </authorList>
    </citation>
    <scope>NUCLEOTIDE SEQUENCE</scope>
    <source>
        <tissue evidence="2">Leaves</tissue>
    </source>
</reference>
<feature type="compositionally biased region" description="Pro residues" evidence="1">
    <location>
        <begin position="76"/>
        <end position="92"/>
    </location>
</feature>
<feature type="compositionally biased region" description="Basic residues" evidence="1">
    <location>
        <begin position="176"/>
        <end position="185"/>
    </location>
</feature>
<proteinExistence type="predicted"/>
<feature type="compositionally biased region" description="Low complexity" evidence="1">
    <location>
        <begin position="210"/>
        <end position="223"/>
    </location>
</feature>
<sequence>MVSPSSSAELAEPRASWIILGRVAQHVAGEFNLPLAKRPRLARLAIPSRFDGYPTDYGDAEHPLHRRRQRRRPPPPRRPAPPRGLQPRPQPGGRPRRGVGLHPGRRHRPRRRAGRHHRARRRALRLLRRHERRPPPPLRLLLRRVRGRRAPGRPAPRPPRRRPRLVPIGRGVVGRGRARLPRRHPGGQPRLDPPRRHALLGRPHAGGGAPRLQPARRQPAPDLRGPPGPRRSPGQARGAAGDRQLPHREGERRQVAVRGRRPQARRAPRSDAGGRLDAGVAVRSVHWQSKVGAPPVHDNPSGHLEPRQVRGLGDAAGGARARVPAPPQARRRLLLPGRVPLLRQRERQRGRAVRRRAPRRRGRGPRRAAADQLALRPCLGASLQNGTYVTGWLVCVRSAFHVCSFPSACMSSFCSHFS</sequence>
<organism evidence="2 3">
    <name type="scientific">Digitaria exilis</name>
    <dbReference type="NCBI Taxonomy" id="1010633"/>
    <lineage>
        <taxon>Eukaryota</taxon>
        <taxon>Viridiplantae</taxon>
        <taxon>Streptophyta</taxon>
        <taxon>Embryophyta</taxon>
        <taxon>Tracheophyta</taxon>
        <taxon>Spermatophyta</taxon>
        <taxon>Magnoliopsida</taxon>
        <taxon>Liliopsida</taxon>
        <taxon>Poales</taxon>
        <taxon>Poaceae</taxon>
        <taxon>PACMAD clade</taxon>
        <taxon>Panicoideae</taxon>
        <taxon>Panicodae</taxon>
        <taxon>Paniceae</taxon>
        <taxon>Anthephorinae</taxon>
        <taxon>Digitaria</taxon>
    </lineage>
</organism>
<feature type="compositionally biased region" description="Basic residues" evidence="1">
    <location>
        <begin position="64"/>
        <end position="75"/>
    </location>
</feature>
<evidence type="ECO:0000256" key="1">
    <source>
        <dbReference type="SAM" id="MobiDB-lite"/>
    </source>
</evidence>
<feature type="compositionally biased region" description="Basic and acidic residues" evidence="1">
    <location>
        <begin position="244"/>
        <end position="254"/>
    </location>
</feature>
<protein>
    <submittedName>
        <fullName evidence="2">Uncharacterized protein</fullName>
    </submittedName>
</protein>
<feature type="compositionally biased region" description="Basic residues" evidence="1">
    <location>
        <begin position="141"/>
        <end position="151"/>
    </location>
</feature>
<feature type="compositionally biased region" description="Low complexity" evidence="1">
    <location>
        <begin position="231"/>
        <end position="241"/>
    </location>
</feature>
<evidence type="ECO:0000313" key="2">
    <source>
        <dbReference type="EMBL" id="KAF8693391.1"/>
    </source>
</evidence>
<comment type="caution">
    <text evidence="2">The sequence shown here is derived from an EMBL/GenBank/DDBJ whole genome shotgun (WGS) entry which is preliminary data.</text>
</comment>
<dbReference type="EMBL" id="JACEFO010001924">
    <property type="protein sequence ID" value="KAF8693391.1"/>
    <property type="molecule type" value="Genomic_DNA"/>
</dbReference>
<dbReference type="AlphaFoldDB" id="A0A835EHV6"/>
<accession>A0A835EHV6</accession>
<feature type="compositionally biased region" description="Basic residues" evidence="1">
    <location>
        <begin position="258"/>
        <end position="267"/>
    </location>
</feature>
<feature type="compositionally biased region" description="Basic residues" evidence="1">
    <location>
        <begin position="350"/>
        <end position="366"/>
    </location>
</feature>
<feature type="region of interest" description="Disordered" evidence="1">
    <location>
        <begin position="344"/>
        <end position="369"/>
    </location>
</feature>
<keyword evidence="3" id="KW-1185">Reference proteome</keyword>
<gene>
    <name evidence="2" type="ORF">HU200_038781</name>
</gene>
<evidence type="ECO:0000313" key="3">
    <source>
        <dbReference type="Proteomes" id="UP000636709"/>
    </source>
</evidence>
<name>A0A835EHV6_9POAL</name>
<feature type="compositionally biased region" description="Low complexity" evidence="1">
    <location>
        <begin position="310"/>
        <end position="323"/>
    </location>
</feature>
<feature type="compositionally biased region" description="Basic residues" evidence="1">
    <location>
        <begin position="94"/>
        <end position="132"/>
    </location>
</feature>